<feature type="transmembrane region" description="Helical" evidence="1">
    <location>
        <begin position="132"/>
        <end position="153"/>
    </location>
</feature>
<protein>
    <recommendedName>
        <fullName evidence="4">ABC transmembrane type-1 domain-containing protein</fullName>
    </recommendedName>
</protein>
<evidence type="ECO:0000256" key="1">
    <source>
        <dbReference type="SAM" id="Phobius"/>
    </source>
</evidence>
<gene>
    <name evidence="2" type="ORF">GXW71_10835</name>
</gene>
<sequence length="207" mass="22251">MQCLTTEHFVLQTARAATIQEANQRANLFLTSVSSATIALAFVAQVTQMGAPFVLFSLILLPCLYFIGLVTFVRAVQVAIEDMVHARGIARARHYYVELAPSVEKYLVHATHDDDEALLTDKALKPSRWQSFMSTAGLVSVIASAIAGVFVGVVTKTLLGVTVGAVVVPGAIAFAVSVALLRRYHVRSWTAAEQRLPVLFPSAPSGP</sequence>
<evidence type="ECO:0000313" key="2">
    <source>
        <dbReference type="EMBL" id="MBR0664847.1"/>
    </source>
</evidence>
<dbReference type="Proteomes" id="UP001196870">
    <property type="component" value="Unassembled WGS sequence"/>
</dbReference>
<accession>A0ABS5EX20</accession>
<evidence type="ECO:0008006" key="4">
    <source>
        <dbReference type="Google" id="ProtNLM"/>
    </source>
</evidence>
<organism evidence="2 3">
    <name type="scientific">Plastoroseomonas hellenica</name>
    <dbReference type="NCBI Taxonomy" id="2687306"/>
    <lineage>
        <taxon>Bacteria</taxon>
        <taxon>Pseudomonadati</taxon>
        <taxon>Pseudomonadota</taxon>
        <taxon>Alphaproteobacteria</taxon>
        <taxon>Acetobacterales</taxon>
        <taxon>Acetobacteraceae</taxon>
        <taxon>Plastoroseomonas</taxon>
    </lineage>
</organism>
<evidence type="ECO:0000313" key="3">
    <source>
        <dbReference type="Proteomes" id="UP001196870"/>
    </source>
</evidence>
<name>A0ABS5EX20_9PROT</name>
<keyword evidence="1" id="KW-1133">Transmembrane helix</keyword>
<proteinExistence type="predicted"/>
<feature type="transmembrane region" description="Helical" evidence="1">
    <location>
        <begin position="53"/>
        <end position="73"/>
    </location>
</feature>
<dbReference type="EMBL" id="JAAGBB010000011">
    <property type="protein sequence ID" value="MBR0664847.1"/>
    <property type="molecule type" value="Genomic_DNA"/>
</dbReference>
<comment type="caution">
    <text evidence="2">The sequence shown here is derived from an EMBL/GenBank/DDBJ whole genome shotgun (WGS) entry which is preliminary data.</text>
</comment>
<feature type="transmembrane region" description="Helical" evidence="1">
    <location>
        <begin position="28"/>
        <end position="47"/>
    </location>
</feature>
<reference evidence="3" key="1">
    <citation type="journal article" date="2021" name="Syst. Appl. Microbiol.">
        <title>Roseomonas hellenica sp. nov., isolated from roots of wild-growing Alkanna tinctoria.</title>
        <authorList>
            <person name="Rat A."/>
            <person name="Naranjo H.D."/>
            <person name="Lebbe L."/>
            <person name="Cnockaert M."/>
            <person name="Krigas N."/>
            <person name="Grigoriadou K."/>
            <person name="Maloupa E."/>
            <person name="Willems A."/>
        </authorList>
    </citation>
    <scope>NUCLEOTIDE SEQUENCE [LARGE SCALE GENOMIC DNA]</scope>
    <source>
        <strain evidence="3">LMG 31523</strain>
    </source>
</reference>
<feature type="transmembrane region" description="Helical" evidence="1">
    <location>
        <begin position="159"/>
        <end position="181"/>
    </location>
</feature>
<keyword evidence="1" id="KW-0472">Membrane</keyword>
<keyword evidence="1" id="KW-0812">Transmembrane</keyword>
<keyword evidence="3" id="KW-1185">Reference proteome</keyword>